<dbReference type="Gene3D" id="1.25.40.10">
    <property type="entry name" value="Tetratricopeptide repeat domain"/>
    <property type="match status" value="1"/>
</dbReference>
<dbReference type="InterPro" id="IPR029044">
    <property type="entry name" value="Nucleotide-diphossugar_trans"/>
</dbReference>
<dbReference type="Pfam" id="PF00535">
    <property type="entry name" value="Glycos_transf_2"/>
    <property type="match status" value="1"/>
</dbReference>
<sequence length="453" mass="48811">MIVKNEAAVIERCLTSVRPLVDTWVVSDTGSTDGTQDLIRAALQGIPGELREEPWVDFGHNRSLNIARARGRADYLLLLDADHVLHQDGPLPELTADAYLLRHRGALEYRIKRLVRGDLPWRYEGVTHEYLTADRDHVQQNLDALVVEDHADGGSRHDKFERDARLLRAELARDPSNPRTVFYLAQTLRDSGGRAKEAAALYERRAAMGGWGEEVYYSLLQAGVLAAASGDWPTAQDAFVRAWESRPQRLEACYELASGLRRMNRHHAAHAIVSSVLDRPQPAEDVLFLQPWVYRWGLLFEYSITAYWVGDHQASLAACDRLLGLPDLPAPYRQQTRANREFALAKLAVPRTPLPASSLPPVPAAPAALDPASSSAPVSTAACAPGATPIPDATPVPGPASSPASVSTAACASDPTPARGPAFSPAPAPAPTPGSAATSLGPAPDSVSAALRA</sequence>
<dbReference type="InterPro" id="IPR011990">
    <property type="entry name" value="TPR-like_helical_dom_sf"/>
</dbReference>
<keyword evidence="3" id="KW-0328">Glycosyltransferase</keyword>
<dbReference type="PANTHER" id="PTHR43630">
    <property type="entry name" value="POLY-BETA-1,6-N-ACETYL-D-GLUCOSAMINE SYNTHASE"/>
    <property type="match status" value="1"/>
</dbReference>
<dbReference type="RefSeq" id="WP_345487474.1">
    <property type="nucleotide sequence ID" value="NZ_BAAAWU010000001.1"/>
</dbReference>
<dbReference type="PANTHER" id="PTHR43630:SF2">
    <property type="entry name" value="GLYCOSYLTRANSFERASE"/>
    <property type="match status" value="1"/>
</dbReference>
<organism evidence="3 4">
    <name type="scientific">Streptomyces roseoviridis</name>
    <dbReference type="NCBI Taxonomy" id="67361"/>
    <lineage>
        <taxon>Bacteria</taxon>
        <taxon>Bacillati</taxon>
        <taxon>Actinomycetota</taxon>
        <taxon>Actinomycetes</taxon>
        <taxon>Kitasatosporales</taxon>
        <taxon>Streptomycetaceae</taxon>
        <taxon>Streptomyces</taxon>
    </lineage>
</organism>
<feature type="compositionally biased region" description="Low complexity" evidence="1">
    <location>
        <begin position="401"/>
        <end position="423"/>
    </location>
</feature>
<evidence type="ECO:0000313" key="4">
    <source>
        <dbReference type="Proteomes" id="UP001589716"/>
    </source>
</evidence>
<dbReference type="GO" id="GO:0016757">
    <property type="term" value="F:glycosyltransferase activity"/>
    <property type="evidence" value="ECO:0007669"/>
    <property type="project" value="UniProtKB-KW"/>
</dbReference>
<dbReference type="SUPFAM" id="SSF48452">
    <property type="entry name" value="TPR-like"/>
    <property type="match status" value="1"/>
</dbReference>
<dbReference type="Proteomes" id="UP001589716">
    <property type="component" value="Unassembled WGS sequence"/>
</dbReference>
<reference evidence="3 4" key="1">
    <citation type="submission" date="2024-09" db="EMBL/GenBank/DDBJ databases">
        <authorList>
            <person name="Sun Q."/>
            <person name="Mori K."/>
        </authorList>
    </citation>
    <scope>NUCLEOTIDE SEQUENCE [LARGE SCALE GENOMIC DNA]</scope>
    <source>
        <strain evidence="3 4">JCM 4414</strain>
    </source>
</reference>
<dbReference type="SUPFAM" id="SSF53448">
    <property type="entry name" value="Nucleotide-diphospho-sugar transferases"/>
    <property type="match status" value="1"/>
</dbReference>
<evidence type="ECO:0000313" key="3">
    <source>
        <dbReference type="EMBL" id="MFB9552732.1"/>
    </source>
</evidence>
<dbReference type="EMBL" id="JBHMCT010000001">
    <property type="protein sequence ID" value="MFB9552732.1"/>
    <property type="molecule type" value="Genomic_DNA"/>
</dbReference>
<comment type="caution">
    <text evidence="3">The sequence shown here is derived from an EMBL/GenBank/DDBJ whole genome shotgun (WGS) entry which is preliminary data.</text>
</comment>
<keyword evidence="3" id="KW-0808">Transferase</keyword>
<evidence type="ECO:0000256" key="1">
    <source>
        <dbReference type="SAM" id="MobiDB-lite"/>
    </source>
</evidence>
<evidence type="ECO:0000259" key="2">
    <source>
        <dbReference type="Pfam" id="PF00535"/>
    </source>
</evidence>
<gene>
    <name evidence="3" type="ORF">ACFFTP_00800</name>
</gene>
<protein>
    <submittedName>
        <fullName evidence="3">Glycosyltransferase</fullName>
        <ecNumber evidence="3">2.4.-.-</ecNumber>
    </submittedName>
</protein>
<feature type="domain" description="Glycosyltransferase 2-like" evidence="2">
    <location>
        <begin position="1"/>
        <end position="94"/>
    </location>
</feature>
<proteinExistence type="predicted"/>
<name>A0ABV5QGV1_9ACTN</name>
<dbReference type="Gene3D" id="3.90.550.10">
    <property type="entry name" value="Spore Coat Polysaccharide Biosynthesis Protein SpsA, Chain A"/>
    <property type="match status" value="1"/>
</dbReference>
<keyword evidence="4" id="KW-1185">Reference proteome</keyword>
<dbReference type="EC" id="2.4.-.-" evidence="3"/>
<feature type="region of interest" description="Disordered" evidence="1">
    <location>
        <begin position="389"/>
        <end position="453"/>
    </location>
</feature>
<accession>A0ABV5QGV1</accession>
<dbReference type="InterPro" id="IPR001173">
    <property type="entry name" value="Glyco_trans_2-like"/>
</dbReference>